<dbReference type="EMBL" id="FNWQ01000002">
    <property type="protein sequence ID" value="SEH31868.1"/>
    <property type="molecule type" value="Genomic_DNA"/>
</dbReference>
<keyword evidence="1" id="KW-0472">Membrane</keyword>
<proteinExistence type="predicted"/>
<dbReference type="SUPFAM" id="SSF49464">
    <property type="entry name" value="Carboxypeptidase regulatory domain-like"/>
    <property type="match status" value="1"/>
</dbReference>
<evidence type="ECO:0000313" key="2">
    <source>
        <dbReference type="EMBL" id="SEH31868.1"/>
    </source>
</evidence>
<sequence length="134" mass="15654">MKQKIGKLLIVTLVILALVSVYFFIYYCNNQDVNEVKVEGYVSDSSNSQPLKNVKVIIINDRYENNDGYKNYDEYLGHDKIELKTDNKGYYSTTLKKSAFVYVHLQKEGYKPFEEKGQQAQKLITFKTRMNKSE</sequence>
<protein>
    <recommendedName>
        <fullName evidence="4">Carboxypeptidase regulatory-like domain-containing protein</fullName>
    </recommendedName>
</protein>
<keyword evidence="1" id="KW-0812">Transmembrane</keyword>
<gene>
    <name evidence="2" type="ORF">SAMN05421593_1592</name>
</gene>
<dbReference type="InterPro" id="IPR008969">
    <property type="entry name" value="CarboxyPept-like_regulatory"/>
</dbReference>
<dbReference type="RefSeq" id="WP_089690988.1">
    <property type="nucleotide sequence ID" value="NZ_FNWQ01000002.1"/>
</dbReference>
<evidence type="ECO:0008006" key="4">
    <source>
        <dbReference type="Google" id="ProtNLM"/>
    </source>
</evidence>
<reference evidence="2 3" key="1">
    <citation type="submission" date="2016-10" db="EMBL/GenBank/DDBJ databases">
        <authorList>
            <person name="de Groot N.N."/>
        </authorList>
    </citation>
    <scope>NUCLEOTIDE SEQUENCE [LARGE SCALE GENOMIC DNA]</scope>
    <source>
        <strain evidence="2 3">DSM 23031</strain>
    </source>
</reference>
<evidence type="ECO:0000256" key="1">
    <source>
        <dbReference type="SAM" id="Phobius"/>
    </source>
</evidence>
<organism evidence="2 3">
    <name type="scientific">Chryseobacterium culicis</name>
    <dbReference type="NCBI Taxonomy" id="680127"/>
    <lineage>
        <taxon>Bacteria</taxon>
        <taxon>Pseudomonadati</taxon>
        <taxon>Bacteroidota</taxon>
        <taxon>Flavobacteriia</taxon>
        <taxon>Flavobacteriales</taxon>
        <taxon>Weeksellaceae</taxon>
        <taxon>Chryseobacterium group</taxon>
        <taxon>Chryseobacterium</taxon>
    </lineage>
</organism>
<dbReference type="OrthoDB" id="1258592at2"/>
<dbReference type="Proteomes" id="UP000198561">
    <property type="component" value="Unassembled WGS sequence"/>
</dbReference>
<keyword evidence="1" id="KW-1133">Transmembrane helix</keyword>
<dbReference type="AlphaFoldDB" id="A0A1H6HCL5"/>
<name>A0A1H6HCL5_CHRCI</name>
<evidence type="ECO:0000313" key="3">
    <source>
        <dbReference type="Proteomes" id="UP000198561"/>
    </source>
</evidence>
<dbReference type="Gene3D" id="2.60.40.1120">
    <property type="entry name" value="Carboxypeptidase-like, regulatory domain"/>
    <property type="match status" value="1"/>
</dbReference>
<feature type="transmembrane region" description="Helical" evidence="1">
    <location>
        <begin position="7"/>
        <end position="27"/>
    </location>
</feature>
<accession>A0A1H6HCL5</accession>